<keyword evidence="10" id="KW-1185">Reference proteome</keyword>
<proteinExistence type="inferred from homology"/>
<comment type="catalytic activity">
    <reaction evidence="1 7">
        <text>6-phospho-D-glucono-1,5-lactone + H2O = 6-phospho-D-gluconate + H(+)</text>
        <dbReference type="Rhea" id="RHEA:12556"/>
        <dbReference type="ChEBI" id="CHEBI:15377"/>
        <dbReference type="ChEBI" id="CHEBI:15378"/>
        <dbReference type="ChEBI" id="CHEBI:57955"/>
        <dbReference type="ChEBI" id="CHEBI:58759"/>
        <dbReference type="EC" id="3.1.1.31"/>
    </reaction>
</comment>
<dbReference type="Pfam" id="PF01182">
    <property type="entry name" value="Glucosamine_iso"/>
    <property type="match status" value="1"/>
</dbReference>
<dbReference type="InterPro" id="IPR005900">
    <property type="entry name" value="6-phosphogluconolactonase_DevB"/>
</dbReference>
<reference evidence="9" key="2">
    <citation type="journal article" date="2020" name="Microorganisms">
        <title>Osmotic Adaptation and Compatible Solute Biosynthesis of Phototrophic Bacteria as Revealed from Genome Analyses.</title>
        <authorList>
            <person name="Imhoff J.F."/>
            <person name="Rahn T."/>
            <person name="Kunzel S."/>
            <person name="Keller A."/>
            <person name="Neulinger S.C."/>
        </authorList>
    </citation>
    <scope>NUCLEOTIDE SEQUENCE</scope>
    <source>
        <strain evidence="9">DSM 11080</strain>
    </source>
</reference>
<dbReference type="NCBIfam" id="TIGR01198">
    <property type="entry name" value="pgl"/>
    <property type="match status" value="1"/>
</dbReference>
<evidence type="ECO:0000313" key="9">
    <source>
        <dbReference type="EMBL" id="MBK1704463.1"/>
    </source>
</evidence>
<comment type="pathway">
    <text evidence="3 7">Carbohydrate degradation; pentose phosphate pathway; D-ribulose 5-phosphate from D-glucose 6-phosphate (oxidative stage): step 2/3.</text>
</comment>
<comment type="function">
    <text evidence="2 7">Hydrolysis of 6-phosphogluconolactone to 6-phosphogluconate.</text>
</comment>
<dbReference type="RefSeq" id="WP_200345664.1">
    <property type="nucleotide sequence ID" value="NZ_NRSJ01000010.1"/>
</dbReference>
<accession>A0AAJ0X9Q3</accession>
<reference evidence="9" key="1">
    <citation type="submission" date="2017-08" db="EMBL/GenBank/DDBJ databases">
        <authorList>
            <person name="Imhoff J.F."/>
            <person name="Rahn T."/>
            <person name="Kuenzel S."/>
            <person name="Neulinger S.C."/>
        </authorList>
    </citation>
    <scope>NUCLEOTIDE SEQUENCE</scope>
    <source>
        <strain evidence="9">DSM 11080</strain>
    </source>
</reference>
<dbReference type="Proteomes" id="UP001296776">
    <property type="component" value="Unassembled WGS sequence"/>
</dbReference>
<evidence type="ECO:0000256" key="1">
    <source>
        <dbReference type="ARBA" id="ARBA00000832"/>
    </source>
</evidence>
<comment type="similarity">
    <text evidence="4 7">Belongs to the glucosamine/galactosamine-6-phosphate isomerase family. 6-phosphogluconolactonase subfamily.</text>
</comment>
<comment type="caution">
    <text evidence="9">The sequence shown here is derived from an EMBL/GenBank/DDBJ whole genome shotgun (WGS) entry which is preliminary data.</text>
</comment>
<evidence type="ECO:0000256" key="7">
    <source>
        <dbReference type="RuleBase" id="RU365095"/>
    </source>
</evidence>
<evidence type="ECO:0000256" key="2">
    <source>
        <dbReference type="ARBA" id="ARBA00002681"/>
    </source>
</evidence>
<organism evidence="9 10">
    <name type="scientific">Halochromatium glycolicum</name>
    <dbReference type="NCBI Taxonomy" id="85075"/>
    <lineage>
        <taxon>Bacteria</taxon>
        <taxon>Pseudomonadati</taxon>
        <taxon>Pseudomonadota</taxon>
        <taxon>Gammaproteobacteria</taxon>
        <taxon>Chromatiales</taxon>
        <taxon>Chromatiaceae</taxon>
        <taxon>Halochromatium</taxon>
    </lineage>
</organism>
<sequence length="236" mass="24443">MNPETIDLPGAKVSLFDDQAAVARATAETIMDAARAAIARAGQFRLCLAGGTTPTAAYERLAGADADWGRWWIYFGDERCVAADDPARNSLAAERAWLGQVPVPRSQVMAIPAEAGAEAGARAYESTVRAALPFDLVLLGMGEDGHTASLFPGRKVPEDRLVMPVHAAPKPPPDRVSLTPAALTDSRQVLILVTGGGKADALTEWRNGAALPVAEVAAAASSTVFADNAAVGSIAG</sequence>
<dbReference type="GO" id="GO:0005975">
    <property type="term" value="P:carbohydrate metabolic process"/>
    <property type="evidence" value="ECO:0007669"/>
    <property type="project" value="UniProtKB-UniRule"/>
</dbReference>
<dbReference type="EC" id="3.1.1.31" evidence="5 7"/>
<keyword evidence="7" id="KW-0378">Hydrolase</keyword>
<feature type="domain" description="Glucosamine/galactosamine-6-phosphate isomerase" evidence="8">
    <location>
        <begin position="18"/>
        <end position="223"/>
    </location>
</feature>
<gene>
    <name evidence="7 9" type="primary">pgl</name>
    <name evidence="9" type="ORF">CKO40_07910</name>
</gene>
<evidence type="ECO:0000256" key="3">
    <source>
        <dbReference type="ARBA" id="ARBA00004961"/>
    </source>
</evidence>
<dbReference type="InterPro" id="IPR037171">
    <property type="entry name" value="NagB/RpiA_transferase-like"/>
</dbReference>
<evidence type="ECO:0000259" key="8">
    <source>
        <dbReference type="Pfam" id="PF01182"/>
    </source>
</evidence>
<dbReference type="Gene3D" id="3.40.50.1360">
    <property type="match status" value="1"/>
</dbReference>
<dbReference type="GO" id="GO:0017057">
    <property type="term" value="F:6-phosphogluconolactonase activity"/>
    <property type="evidence" value="ECO:0007669"/>
    <property type="project" value="UniProtKB-UniRule"/>
</dbReference>
<evidence type="ECO:0000313" key="10">
    <source>
        <dbReference type="Proteomes" id="UP001296776"/>
    </source>
</evidence>
<dbReference type="SUPFAM" id="SSF100950">
    <property type="entry name" value="NagB/RpiA/CoA transferase-like"/>
    <property type="match status" value="1"/>
</dbReference>
<dbReference type="PANTHER" id="PTHR11054">
    <property type="entry name" value="6-PHOSPHOGLUCONOLACTONASE"/>
    <property type="match status" value="1"/>
</dbReference>
<protein>
    <recommendedName>
        <fullName evidence="6 7">6-phosphogluconolactonase</fullName>
        <shortName evidence="7">6PGL</shortName>
        <ecNumber evidence="5 7">3.1.1.31</ecNumber>
    </recommendedName>
</protein>
<evidence type="ECO:0000256" key="4">
    <source>
        <dbReference type="ARBA" id="ARBA00010662"/>
    </source>
</evidence>
<dbReference type="PANTHER" id="PTHR11054:SF0">
    <property type="entry name" value="6-PHOSPHOGLUCONOLACTONASE"/>
    <property type="match status" value="1"/>
</dbReference>
<evidence type="ECO:0000256" key="6">
    <source>
        <dbReference type="ARBA" id="ARBA00020337"/>
    </source>
</evidence>
<dbReference type="GO" id="GO:0006098">
    <property type="term" value="P:pentose-phosphate shunt"/>
    <property type="evidence" value="ECO:0007669"/>
    <property type="project" value="InterPro"/>
</dbReference>
<dbReference type="InterPro" id="IPR006148">
    <property type="entry name" value="Glc/Gal-6P_isomerase"/>
</dbReference>
<evidence type="ECO:0000256" key="5">
    <source>
        <dbReference type="ARBA" id="ARBA00013198"/>
    </source>
</evidence>
<dbReference type="InterPro" id="IPR039104">
    <property type="entry name" value="6PGL"/>
</dbReference>
<dbReference type="EMBL" id="NRSJ01000010">
    <property type="protein sequence ID" value="MBK1704463.1"/>
    <property type="molecule type" value="Genomic_DNA"/>
</dbReference>
<name>A0AAJ0X9Q3_9GAMM</name>
<dbReference type="AlphaFoldDB" id="A0AAJ0X9Q3"/>
<dbReference type="CDD" id="cd01400">
    <property type="entry name" value="6PGL"/>
    <property type="match status" value="1"/>
</dbReference>